<gene>
    <name evidence="4" type="ORF">EER00_05275</name>
</gene>
<reference evidence="5" key="1">
    <citation type="submission" date="2018-11" db="EMBL/GenBank/DDBJ databases">
        <title>The first complete genome sequence of Mycoplasma iowae strain 695.</title>
        <authorList>
            <person name="Ghanem M."/>
            <person name="El-Gazzar M."/>
        </authorList>
    </citation>
    <scope>NUCLEOTIDE SEQUENCE [LARGE SCALE GENOMIC DNA]</scope>
    <source>
        <strain evidence="5">695</strain>
    </source>
</reference>
<dbReference type="InterPro" id="IPR000672">
    <property type="entry name" value="THF_DH/CycHdrlase"/>
</dbReference>
<sequence length="86" mass="9558">MTKKADVIITAVGKRNFINKSMVSKKAFVIDVGINVENKKVYGDANFDQLKNYVSYITPVPNGIGKLTVINVFKNLIDLIKQQVGE</sequence>
<dbReference type="EMBL" id="CP033512">
    <property type="protein sequence ID" value="QHG90257.2"/>
    <property type="molecule type" value="Genomic_DNA"/>
</dbReference>
<dbReference type="GO" id="GO:0005829">
    <property type="term" value="C:cytosol"/>
    <property type="evidence" value="ECO:0007669"/>
    <property type="project" value="TreeGrafter"/>
</dbReference>
<evidence type="ECO:0000313" key="4">
    <source>
        <dbReference type="EMBL" id="QHG90257.2"/>
    </source>
</evidence>
<dbReference type="SUPFAM" id="SSF51735">
    <property type="entry name" value="NAD(P)-binding Rossmann-fold domains"/>
    <property type="match status" value="1"/>
</dbReference>
<dbReference type="PANTHER" id="PTHR48099">
    <property type="entry name" value="C-1-TETRAHYDROFOLATE SYNTHASE, CYTOPLASMIC-RELATED"/>
    <property type="match status" value="1"/>
</dbReference>
<evidence type="ECO:0000256" key="1">
    <source>
        <dbReference type="ARBA" id="ARBA00012776"/>
    </source>
</evidence>
<evidence type="ECO:0000256" key="2">
    <source>
        <dbReference type="ARBA" id="ARBA00022605"/>
    </source>
</evidence>
<keyword evidence="2" id="KW-0028">Amino-acid biosynthesis</keyword>
<protein>
    <recommendedName>
        <fullName evidence="1">methenyltetrahydrofolate cyclohydrolase</fullName>
        <ecNumber evidence="1">3.5.4.9</ecNumber>
    </recommendedName>
</protein>
<dbReference type="GO" id="GO:0004477">
    <property type="term" value="F:methenyltetrahydrofolate cyclohydrolase activity"/>
    <property type="evidence" value="ECO:0007669"/>
    <property type="project" value="UniProtKB-EC"/>
</dbReference>
<feature type="domain" description="Tetrahydrofolate dehydrogenase/cyclohydrolase NAD(P)-binding" evidence="3">
    <location>
        <begin position="2"/>
        <end position="83"/>
    </location>
</feature>
<dbReference type="PANTHER" id="PTHR48099:SF5">
    <property type="entry name" value="C-1-TETRAHYDROFOLATE SYNTHASE, CYTOPLASMIC"/>
    <property type="match status" value="1"/>
</dbReference>
<dbReference type="KEGG" id="miw:EER00_05275"/>
<dbReference type="EC" id="3.5.4.9" evidence="1"/>
<dbReference type="AlphaFoldDB" id="A0A6P1LDH5"/>
<dbReference type="GO" id="GO:0035999">
    <property type="term" value="P:tetrahydrofolate interconversion"/>
    <property type="evidence" value="ECO:0007669"/>
    <property type="project" value="TreeGrafter"/>
</dbReference>
<dbReference type="Proteomes" id="UP000464283">
    <property type="component" value="Chromosome"/>
</dbReference>
<dbReference type="PRINTS" id="PR00085">
    <property type="entry name" value="THFDHDRGNASE"/>
</dbReference>
<organism evidence="4 5">
    <name type="scientific">Malacoplasma iowae 695</name>
    <dbReference type="NCBI Taxonomy" id="1048830"/>
    <lineage>
        <taxon>Bacteria</taxon>
        <taxon>Bacillati</taxon>
        <taxon>Mycoplasmatota</taxon>
        <taxon>Mycoplasmoidales</taxon>
        <taxon>Mycoplasmoidaceae</taxon>
        <taxon>Malacoplasma</taxon>
    </lineage>
</organism>
<evidence type="ECO:0000313" key="5">
    <source>
        <dbReference type="Proteomes" id="UP000464283"/>
    </source>
</evidence>
<name>A0A6P1LDH5_MALIO</name>
<accession>A0A6P1LDH5</accession>
<proteinExistence type="predicted"/>
<dbReference type="Gene3D" id="3.40.50.720">
    <property type="entry name" value="NAD(P)-binding Rossmann-like Domain"/>
    <property type="match status" value="1"/>
</dbReference>
<dbReference type="InterPro" id="IPR020631">
    <property type="entry name" value="THF_DH/CycHdrlase_NAD-bd_dom"/>
</dbReference>
<dbReference type="InterPro" id="IPR036291">
    <property type="entry name" value="NAD(P)-bd_dom_sf"/>
</dbReference>
<evidence type="ECO:0000259" key="3">
    <source>
        <dbReference type="Pfam" id="PF02882"/>
    </source>
</evidence>
<dbReference type="Pfam" id="PF02882">
    <property type="entry name" value="THF_DHG_CYH_C"/>
    <property type="match status" value="1"/>
</dbReference>
<dbReference type="GO" id="GO:0004488">
    <property type="term" value="F:methylenetetrahydrofolate dehydrogenase (NADP+) activity"/>
    <property type="evidence" value="ECO:0007669"/>
    <property type="project" value="InterPro"/>
</dbReference>
<dbReference type="GO" id="GO:0008652">
    <property type="term" value="P:amino acid biosynthetic process"/>
    <property type="evidence" value="ECO:0007669"/>
    <property type="project" value="UniProtKB-KW"/>
</dbReference>